<dbReference type="GO" id="GO:0052572">
    <property type="term" value="P:response to host immune response"/>
    <property type="evidence" value="ECO:0007669"/>
    <property type="project" value="TreeGrafter"/>
</dbReference>
<dbReference type="Pfam" id="PF00823">
    <property type="entry name" value="PPE"/>
    <property type="match status" value="1"/>
</dbReference>
<name>A0A7I9XY45_9MYCO</name>
<feature type="domain" description="PPE" evidence="3">
    <location>
        <begin position="1"/>
        <end position="100"/>
    </location>
</feature>
<evidence type="ECO:0000256" key="1">
    <source>
        <dbReference type="ARBA" id="ARBA00010652"/>
    </source>
</evidence>
<evidence type="ECO:0000313" key="5">
    <source>
        <dbReference type="Proteomes" id="UP000465361"/>
    </source>
</evidence>
<dbReference type="Gene3D" id="1.20.1260.20">
    <property type="entry name" value="PPE superfamily"/>
    <property type="match status" value="1"/>
</dbReference>
<protein>
    <submittedName>
        <fullName evidence="4">PPE family protein</fullName>
    </submittedName>
</protein>
<evidence type="ECO:0000313" key="4">
    <source>
        <dbReference type="EMBL" id="GFG74667.1"/>
    </source>
</evidence>
<dbReference type="AlphaFoldDB" id="A0A7I9XY45"/>
<sequence length="313" mass="31994">MARAAATYIAWLEASAAQCSRIGAQANAAAQAYQAALAATVPPPVIAANRAQLAALVATNLLGQNTPAIMETEAQYVEMWAQDVAAMARYQAQSLAATAPITPFAPAPQTTNPGAPAIQPAATTGGVESIESILEQLLNSLGLNPNGVPVLGLDGGTILGQYIEQSLGGGYPVNLAQLFVDFIGYTEVAAESQLIATAAASSGDGHGGGAPQTFSVSGATPYVSTHVTANMGGAGRLGRFSAPTWTTQPWNLEGRAPTVSVATPTTQRYQTGIPVPPAVPVTTAGRSAQRKIREDPEYGHVSKVVPTRHPSAG</sequence>
<dbReference type="InterPro" id="IPR000030">
    <property type="entry name" value="PPE_dom"/>
</dbReference>
<dbReference type="InterPro" id="IPR038332">
    <property type="entry name" value="PPE_sf"/>
</dbReference>
<comment type="similarity">
    <text evidence="1">Belongs to the mycobacterial PPE family.</text>
</comment>
<reference evidence="4 5" key="1">
    <citation type="journal article" date="2019" name="Emerg. Microbes Infect.">
        <title>Comprehensive subspecies identification of 175 nontuberculous mycobacteria species based on 7547 genomic profiles.</title>
        <authorList>
            <person name="Matsumoto Y."/>
            <person name="Kinjo T."/>
            <person name="Motooka D."/>
            <person name="Nabeya D."/>
            <person name="Jung N."/>
            <person name="Uechi K."/>
            <person name="Horii T."/>
            <person name="Iida T."/>
            <person name="Fujita J."/>
            <person name="Nakamura S."/>
        </authorList>
    </citation>
    <scope>NUCLEOTIDE SEQUENCE [LARGE SCALE GENOMIC DNA]</scope>
    <source>
        <strain evidence="4 5">JCM 17322</strain>
    </source>
</reference>
<accession>A0A7I9XY45</accession>
<dbReference type="EMBL" id="BLKW01000003">
    <property type="protein sequence ID" value="GFG74667.1"/>
    <property type="molecule type" value="Genomic_DNA"/>
</dbReference>
<proteinExistence type="inferred from homology"/>
<gene>
    <name evidence="4" type="primary">PPE31_4</name>
    <name evidence="4" type="ORF">MBOT_20320</name>
</gene>
<evidence type="ECO:0000256" key="2">
    <source>
        <dbReference type="SAM" id="MobiDB-lite"/>
    </source>
</evidence>
<organism evidence="4 5">
    <name type="scientific">Mycobacterium botniense</name>
    <dbReference type="NCBI Taxonomy" id="84962"/>
    <lineage>
        <taxon>Bacteria</taxon>
        <taxon>Bacillati</taxon>
        <taxon>Actinomycetota</taxon>
        <taxon>Actinomycetes</taxon>
        <taxon>Mycobacteriales</taxon>
        <taxon>Mycobacteriaceae</taxon>
        <taxon>Mycobacterium</taxon>
    </lineage>
</organism>
<dbReference type="PANTHER" id="PTHR46766">
    <property type="entry name" value="GLUTAMINE-RICH PROTEIN 2"/>
    <property type="match status" value="1"/>
</dbReference>
<dbReference type="SUPFAM" id="SSF140459">
    <property type="entry name" value="PE/PPE dimer-like"/>
    <property type="match status" value="1"/>
</dbReference>
<feature type="compositionally biased region" description="Basic and acidic residues" evidence="2">
    <location>
        <begin position="291"/>
        <end position="300"/>
    </location>
</feature>
<dbReference type="Proteomes" id="UP000465361">
    <property type="component" value="Unassembled WGS sequence"/>
</dbReference>
<evidence type="ECO:0000259" key="3">
    <source>
        <dbReference type="Pfam" id="PF00823"/>
    </source>
</evidence>
<keyword evidence="5" id="KW-1185">Reference proteome</keyword>
<feature type="region of interest" description="Disordered" evidence="2">
    <location>
        <begin position="288"/>
        <end position="313"/>
    </location>
</feature>
<dbReference type="PANTHER" id="PTHR46766:SF1">
    <property type="entry name" value="GLUTAMINE-RICH PROTEIN 2"/>
    <property type="match status" value="1"/>
</dbReference>
<comment type="caution">
    <text evidence="4">The sequence shown here is derived from an EMBL/GenBank/DDBJ whole genome shotgun (WGS) entry which is preliminary data.</text>
</comment>